<dbReference type="EMBL" id="JANBUJ010002297">
    <property type="protein sequence ID" value="KAJ2764583.1"/>
    <property type="molecule type" value="Genomic_DNA"/>
</dbReference>
<organism evidence="1 2">
    <name type="scientific">Coemansia nantahalensis</name>
    <dbReference type="NCBI Taxonomy" id="2789366"/>
    <lineage>
        <taxon>Eukaryota</taxon>
        <taxon>Fungi</taxon>
        <taxon>Fungi incertae sedis</taxon>
        <taxon>Zoopagomycota</taxon>
        <taxon>Kickxellomycotina</taxon>
        <taxon>Kickxellomycetes</taxon>
        <taxon>Kickxellales</taxon>
        <taxon>Kickxellaceae</taxon>
        <taxon>Coemansia</taxon>
    </lineage>
</organism>
<proteinExistence type="predicted"/>
<gene>
    <name evidence="1" type="ORF">IWQ57_005114</name>
</gene>
<sequence>MSGTVVAATERFVEEFMGRYDCSHDWHHVQRVVRQALALARAEARSKPVDVLVVQLAALLHDVDDAKYQQEGDTPFSSARFLAGAGLDEARAGAVARIIDAVSFRKELLAEEQDRLGTSSPADRAWRRDCVELACVQDADRLDAIGAFGVLRCAAFSGARGRPLHDPSDVAIADITYEQYVGERCGKGGTAVAHFHEKLLRLASMMKTEPGRQEAQRRRAFMCQFLDQLDGEYAFGAKTDQVATAGPQDQDGPGGSPGQTAQ</sequence>
<accession>A0ACC1JPG7</accession>
<dbReference type="Proteomes" id="UP001140234">
    <property type="component" value="Unassembled WGS sequence"/>
</dbReference>
<protein>
    <submittedName>
        <fullName evidence="1">Uncharacterized protein</fullName>
    </submittedName>
</protein>
<keyword evidence="2" id="KW-1185">Reference proteome</keyword>
<evidence type="ECO:0000313" key="2">
    <source>
        <dbReference type="Proteomes" id="UP001140234"/>
    </source>
</evidence>
<evidence type="ECO:0000313" key="1">
    <source>
        <dbReference type="EMBL" id="KAJ2764583.1"/>
    </source>
</evidence>
<name>A0ACC1JPG7_9FUNG</name>
<comment type="caution">
    <text evidence="1">The sequence shown here is derived from an EMBL/GenBank/DDBJ whole genome shotgun (WGS) entry which is preliminary data.</text>
</comment>
<reference evidence="1" key="1">
    <citation type="submission" date="2022-07" db="EMBL/GenBank/DDBJ databases">
        <title>Phylogenomic reconstructions and comparative analyses of Kickxellomycotina fungi.</title>
        <authorList>
            <person name="Reynolds N.K."/>
            <person name="Stajich J.E."/>
            <person name="Barry K."/>
            <person name="Grigoriev I.V."/>
            <person name="Crous P."/>
            <person name="Smith M.E."/>
        </authorList>
    </citation>
    <scope>NUCLEOTIDE SEQUENCE</scope>
    <source>
        <strain evidence="1">CBS 109366</strain>
    </source>
</reference>